<accession>A0A914V4L6</accession>
<dbReference type="WBParaSite" id="PSAMB.scaffold15113size1679.g36375.t1">
    <property type="protein sequence ID" value="PSAMB.scaffold15113size1679.g36375.t1"/>
    <property type="gene ID" value="PSAMB.scaffold15113size1679.g36375"/>
</dbReference>
<dbReference type="Proteomes" id="UP000887566">
    <property type="component" value="Unplaced"/>
</dbReference>
<feature type="compositionally biased region" description="Basic and acidic residues" evidence="1">
    <location>
        <begin position="22"/>
        <end position="32"/>
    </location>
</feature>
<evidence type="ECO:0000313" key="3">
    <source>
        <dbReference type="WBParaSite" id="PSAMB.scaffold15113size1679.g36375.t1"/>
    </source>
</evidence>
<protein>
    <submittedName>
        <fullName evidence="3">Uncharacterized protein</fullName>
    </submittedName>
</protein>
<evidence type="ECO:0000313" key="2">
    <source>
        <dbReference type="Proteomes" id="UP000887566"/>
    </source>
</evidence>
<organism evidence="2 3">
    <name type="scientific">Plectus sambesii</name>
    <dbReference type="NCBI Taxonomy" id="2011161"/>
    <lineage>
        <taxon>Eukaryota</taxon>
        <taxon>Metazoa</taxon>
        <taxon>Ecdysozoa</taxon>
        <taxon>Nematoda</taxon>
        <taxon>Chromadorea</taxon>
        <taxon>Plectida</taxon>
        <taxon>Plectina</taxon>
        <taxon>Plectoidea</taxon>
        <taxon>Plectidae</taxon>
        <taxon>Plectus</taxon>
    </lineage>
</organism>
<keyword evidence="2" id="KW-1185">Reference proteome</keyword>
<name>A0A914V4L6_9BILA</name>
<evidence type="ECO:0000256" key="1">
    <source>
        <dbReference type="SAM" id="MobiDB-lite"/>
    </source>
</evidence>
<reference evidence="3" key="1">
    <citation type="submission" date="2022-11" db="UniProtKB">
        <authorList>
            <consortium name="WormBaseParasite"/>
        </authorList>
    </citation>
    <scope>IDENTIFICATION</scope>
</reference>
<proteinExistence type="predicted"/>
<dbReference type="AlphaFoldDB" id="A0A914V4L6"/>
<sequence length="32" mass="3597">MGCCCCKGEPPGPTPEELANFEAEKEERRKEK</sequence>
<feature type="region of interest" description="Disordered" evidence="1">
    <location>
        <begin position="1"/>
        <end position="32"/>
    </location>
</feature>